<keyword evidence="3" id="KW-1185">Reference proteome</keyword>
<comment type="caution">
    <text evidence="2">The sequence shown here is derived from an EMBL/GenBank/DDBJ whole genome shotgun (WGS) entry which is preliminary data.</text>
</comment>
<dbReference type="Proteomes" id="UP000314294">
    <property type="component" value="Unassembled WGS sequence"/>
</dbReference>
<organism evidence="2 3">
    <name type="scientific">Liparis tanakae</name>
    <name type="common">Tanaka's snailfish</name>
    <dbReference type="NCBI Taxonomy" id="230148"/>
    <lineage>
        <taxon>Eukaryota</taxon>
        <taxon>Metazoa</taxon>
        <taxon>Chordata</taxon>
        <taxon>Craniata</taxon>
        <taxon>Vertebrata</taxon>
        <taxon>Euteleostomi</taxon>
        <taxon>Actinopterygii</taxon>
        <taxon>Neopterygii</taxon>
        <taxon>Teleostei</taxon>
        <taxon>Neoteleostei</taxon>
        <taxon>Acanthomorphata</taxon>
        <taxon>Eupercaria</taxon>
        <taxon>Perciformes</taxon>
        <taxon>Cottioidei</taxon>
        <taxon>Cottales</taxon>
        <taxon>Liparidae</taxon>
        <taxon>Liparis</taxon>
    </lineage>
</organism>
<reference evidence="2 3" key="1">
    <citation type="submission" date="2019-03" db="EMBL/GenBank/DDBJ databases">
        <title>First draft genome of Liparis tanakae, snailfish: a comprehensive survey of snailfish specific genes.</title>
        <authorList>
            <person name="Kim W."/>
            <person name="Song I."/>
            <person name="Jeong J.-H."/>
            <person name="Kim D."/>
            <person name="Kim S."/>
            <person name="Ryu S."/>
            <person name="Song J.Y."/>
            <person name="Lee S.K."/>
        </authorList>
    </citation>
    <scope>NUCLEOTIDE SEQUENCE [LARGE SCALE GENOMIC DNA]</scope>
    <source>
        <tissue evidence="2">Muscle</tissue>
    </source>
</reference>
<feature type="compositionally biased region" description="Polar residues" evidence="1">
    <location>
        <begin position="270"/>
        <end position="283"/>
    </location>
</feature>
<feature type="region of interest" description="Disordered" evidence="1">
    <location>
        <begin position="264"/>
        <end position="283"/>
    </location>
</feature>
<evidence type="ECO:0000256" key="1">
    <source>
        <dbReference type="SAM" id="MobiDB-lite"/>
    </source>
</evidence>
<evidence type="ECO:0000313" key="2">
    <source>
        <dbReference type="EMBL" id="TNN44995.1"/>
    </source>
</evidence>
<protein>
    <submittedName>
        <fullName evidence="2">Uncharacterized protein</fullName>
    </submittedName>
</protein>
<gene>
    <name evidence="2" type="ORF">EYF80_044800</name>
</gene>
<dbReference type="AlphaFoldDB" id="A0A4Z2FVS9"/>
<name>A0A4Z2FVS9_9TELE</name>
<sequence length="283" mass="31411">MAAEPDHLLGKCLCCEDRGGSEDAAVYDVRQAGKQPWGTERSLTPKHRNVGNHVALERKRDRCTDVEHRAVEMSAESLTRLHHATGRFELPVSTRTKVTRRHLHSISRQRRAGGVPLLSSTLITEEPGCVSAPVWPEFRARKPSDDHNMLTERVETSGNQFAILRKFCKQHQPLALPPVWRQQQTVLLMKDEQEHCSALWTGRHPPGSMPPRRRVPVCSPRSGGHVSPASQGTLGNYRHPSEDRCSCSSLAVAIITAPRLTSAPWARSPSGLSRSRQASPCQA</sequence>
<evidence type="ECO:0000313" key="3">
    <source>
        <dbReference type="Proteomes" id="UP000314294"/>
    </source>
</evidence>
<proteinExistence type="predicted"/>
<dbReference type="EMBL" id="SRLO01000873">
    <property type="protein sequence ID" value="TNN44995.1"/>
    <property type="molecule type" value="Genomic_DNA"/>
</dbReference>
<accession>A0A4Z2FVS9</accession>
<feature type="region of interest" description="Disordered" evidence="1">
    <location>
        <begin position="217"/>
        <end position="237"/>
    </location>
</feature>